<reference evidence="2" key="1">
    <citation type="journal article" date="2022" name="bioRxiv">
        <title>Sequencing and chromosome-scale assembly of the giantPleurodeles waltlgenome.</title>
        <authorList>
            <person name="Brown T."/>
            <person name="Elewa A."/>
            <person name="Iarovenko S."/>
            <person name="Subramanian E."/>
            <person name="Araus A.J."/>
            <person name="Petzold A."/>
            <person name="Susuki M."/>
            <person name="Suzuki K.-i.T."/>
            <person name="Hayashi T."/>
            <person name="Toyoda A."/>
            <person name="Oliveira C."/>
            <person name="Osipova E."/>
            <person name="Leigh N.D."/>
            <person name="Simon A."/>
            <person name="Yun M.H."/>
        </authorList>
    </citation>
    <scope>NUCLEOTIDE SEQUENCE</scope>
    <source>
        <strain evidence="2">20211129_DDA</strain>
        <tissue evidence="2">Liver</tissue>
    </source>
</reference>
<gene>
    <name evidence="2" type="ORF">NDU88_004166</name>
</gene>
<comment type="caution">
    <text evidence="2">The sequence shown here is derived from an EMBL/GenBank/DDBJ whole genome shotgun (WGS) entry which is preliminary data.</text>
</comment>
<protein>
    <submittedName>
        <fullName evidence="2">Uncharacterized protein</fullName>
    </submittedName>
</protein>
<dbReference type="Proteomes" id="UP001066276">
    <property type="component" value="Chromosome 10"/>
</dbReference>
<evidence type="ECO:0000256" key="1">
    <source>
        <dbReference type="SAM" id="MobiDB-lite"/>
    </source>
</evidence>
<feature type="region of interest" description="Disordered" evidence="1">
    <location>
        <begin position="59"/>
        <end position="86"/>
    </location>
</feature>
<evidence type="ECO:0000313" key="2">
    <source>
        <dbReference type="EMBL" id="KAJ1099062.1"/>
    </source>
</evidence>
<accession>A0AAV7M990</accession>
<dbReference type="EMBL" id="JANPWB010000014">
    <property type="protein sequence ID" value="KAJ1099062.1"/>
    <property type="molecule type" value="Genomic_DNA"/>
</dbReference>
<organism evidence="2 3">
    <name type="scientific">Pleurodeles waltl</name>
    <name type="common">Iberian ribbed newt</name>
    <dbReference type="NCBI Taxonomy" id="8319"/>
    <lineage>
        <taxon>Eukaryota</taxon>
        <taxon>Metazoa</taxon>
        <taxon>Chordata</taxon>
        <taxon>Craniata</taxon>
        <taxon>Vertebrata</taxon>
        <taxon>Euteleostomi</taxon>
        <taxon>Amphibia</taxon>
        <taxon>Batrachia</taxon>
        <taxon>Caudata</taxon>
        <taxon>Salamandroidea</taxon>
        <taxon>Salamandridae</taxon>
        <taxon>Pleurodelinae</taxon>
        <taxon>Pleurodeles</taxon>
    </lineage>
</organism>
<sequence length="86" mass="9139">MAPGAPRVGAGKACTLSVCPRSSDAFIAAEKKNPGAASRKRVAPRCINAVKGGAALPRSHRWRSAQRGPLPHHKNCRPHLLPVPKF</sequence>
<name>A0AAV7M990_PLEWA</name>
<feature type="compositionally biased region" description="Basic residues" evidence="1">
    <location>
        <begin position="59"/>
        <end position="77"/>
    </location>
</feature>
<dbReference type="AlphaFoldDB" id="A0AAV7M990"/>
<keyword evidence="3" id="KW-1185">Reference proteome</keyword>
<evidence type="ECO:0000313" key="3">
    <source>
        <dbReference type="Proteomes" id="UP001066276"/>
    </source>
</evidence>
<proteinExistence type="predicted"/>